<feature type="signal peptide" evidence="2">
    <location>
        <begin position="1"/>
        <end position="21"/>
    </location>
</feature>
<feature type="chain" id="PRO_5045162531" evidence="2">
    <location>
        <begin position="22"/>
        <end position="148"/>
    </location>
</feature>
<keyword evidence="2" id="KW-0732">Signal</keyword>
<name>A0ABQ6Z3P7_9GAMM</name>
<evidence type="ECO:0000256" key="2">
    <source>
        <dbReference type="SAM" id="SignalP"/>
    </source>
</evidence>
<reference evidence="3 4" key="1">
    <citation type="submission" date="2017-10" db="EMBL/GenBank/DDBJ databases">
        <title>Whole genome sequencing of members of genus Pseudoxanthomonas.</title>
        <authorList>
            <person name="Kumar S."/>
            <person name="Bansal K."/>
            <person name="Kaur A."/>
            <person name="Patil P."/>
            <person name="Sharma S."/>
            <person name="Patil P.B."/>
        </authorList>
    </citation>
    <scope>NUCLEOTIDE SEQUENCE [LARGE SCALE GENOMIC DNA]</scope>
    <source>
        <strain evidence="3 4">DSM 17801</strain>
    </source>
</reference>
<protein>
    <submittedName>
        <fullName evidence="3">Uncharacterized protein</fullName>
    </submittedName>
</protein>
<dbReference type="Proteomes" id="UP000788419">
    <property type="component" value="Unassembled WGS sequence"/>
</dbReference>
<accession>A0ABQ6Z3P7</accession>
<gene>
    <name evidence="3" type="ORF">CSC65_14865</name>
</gene>
<sequence>MRLIAAVLACLCATASAAAFADELEALDLVLPKAPVSTFNSDPPGTWYGDRSGVPAAAASTTTRTRARWGCPTSPDGGERAVTGSFTTGVGYSSDLGSSTYNGANLGYCKTYVDDDGGERTINLQMHVDRYDGPDMRQGPYRGSRGPR</sequence>
<comment type="caution">
    <text evidence="3">The sequence shown here is derived from an EMBL/GenBank/DDBJ whole genome shotgun (WGS) entry which is preliminary data.</text>
</comment>
<proteinExistence type="predicted"/>
<feature type="region of interest" description="Disordered" evidence="1">
    <location>
        <begin position="59"/>
        <end position="80"/>
    </location>
</feature>
<evidence type="ECO:0000313" key="3">
    <source>
        <dbReference type="EMBL" id="KAF1692240.1"/>
    </source>
</evidence>
<keyword evidence="4" id="KW-1185">Reference proteome</keyword>
<evidence type="ECO:0000313" key="4">
    <source>
        <dbReference type="Proteomes" id="UP000788419"/>
    </source>
</evidence>
<dbReference type="EMBL" id="PDWN01000017">
    <property type="protein sequence ID" value="KAF1692240.1"/>
    <property type="molecule type" value="Genomic_DNA"/>
</dbReference>
<organism evidence="3 4">
    <name type="scientific">Pseudoxanthomonas daejeonensis</name>
    <dbReference type="NCBI Taxonomy" id="266062"/>
    <lineage>
        <taxon>Bacteria</taxon>
        <taxon>Pseudomonadati</taxon>
        <taxon>Pseudomonadota</taxon>
        <taxon>Gammaproteobacteria</taxon>
        <taxon>Lysobacterales</taxon>
        <taxon>Lysobacteraceae</taxon>
        <taxon>Pseudoxanthomonas</taxon>
    </lineage>
</organism>
<dbReference type="RefSeq" id="WP_162411391.1">
    <property type="nucleotide sequence ID" value="NZ_CP093331.1"/>
</dbReference>
<evidence type="ECO:0000256" key="1">
    <source>
        <dbReference type="SAM" id="MobiDB-lite"/>
    </source>
</evidence>